<dbReference type="Proteomes" id="UP001497535">
    <property type="component" value="Unassembled WGS sequence"/>
</dbReference>
<keyword evidence="2" id="KW-1185">Reference proteome</keyword>
<protein>
    <submittedName>
        <fullName evidence="1">Uncharacterized protein</fullName>
    </submittedName>
</protein>
<dbReference type="EMBL" id="CAVMJV010000083">
    <property type="protein sequence ID" value="CAK5090603.1"/>
    <property type="molecule type" value="Genomic_DNA"/>
</dbReference>
<gene>
    <name evidence="1" type="ORF">MENTE1834_LOCUS38399</name>
</gene>
<accession>A0ACB1AH78</accession>
<evidence type="ECO:0000313" key="1">
    <source>
        <dbReference type="EMBL" id="CAK5090603.1"/>
    </source>
</evidence>
<sequence>MTYFLFKLGGLDVTKKFFYLKTDENGESNIIKYYPKVCKISYSCKFKIDWSDVLQLEINKVEKKNQIEEDDPDSLL</sequence>
<evidence type="ECO:0000313" key="2">
    <source>
        <dbReference type="Proteomes" id="UP001497535"/>
    </source>
</evidence>
<proteinExistence type="predicted"/>
<organism evidence="1 2">
    <name type="scientific">Meloidogyne enterolobii</name>
    <name type="common">Root-knot nematode worm</name>
    <name type="synonym">Meloidogyne mayaguensis</name>
    <dbReference type="NCBI Taxonomy" id="390850"/>
    <lineage>
        <taxon>Eukaryota</taxon>
        <taxon>Metazoa</taxon>
        <taxon>Ecdysozoa</taxon>
        <taxon>Nematoda</taxon>
        <taxon>Chromadorea</taxon>
        <taxon>Rhabditida</taxon>
        <taxon>Tylenchina</taxon>
        <taxon>Tylenchomorpha</taxon>
        <taxon>Tylenchoidea</taxon>
        <taxon>Meloidogynidae</taxon>
        <taxon>Meloidogyninae</taxon>
        <taxon>Meloidogyne</taxon>
    </lineage>
</organism>
<reference evidence="1" key="1">
    <citation type="submission" date="2023-11" db="EMBL/GenBank/DDBJ databases">
        <authorList>
            <person name="Poullet M."/>
        </authorList>
    </citation>
    <scope>NUCLEOTIDE SEQUENCE</scope>
    <source>
        <strain evidence="1">E1834</strain>
    </source>
</reference>
<comment type="caution">
    <text evidence="1">The sequence shown here is derived from an EMBL/GenBank/DDBJ whole genome shotgun (WGS) entry which is preliminary data.</text>
</comment>
<name>A0ACB1AH78_MELEN</name>